<protein>
    <submittedName>
        <fullName evidence="7">Protein-cysteine N-palmitoyltransferase Rasp</fullName>
    </submittedName>
</protein>
<dbReference type="AlphaFoldDB" id="A0A195B7R2"/>
<accession>A0A195B7R2</accession>
<sequence>IAITRITYLLDNPRFTDTCQHVSSNRYHQAIRLSDTSVANLKHFSDYNDIYSDFDSGWSWIGKKRDTSDQEWLVWLTLVNRLIPCVFIHHFVSQIIKVNSNSMTLCYWYILSSIVFLYYYLGILGMLCTILQPTFLHIMTCICSKNAAWTIHVLYMFVIHILKIPNGPFQSWLGITDEKHYILTLVMCWIHLRSISHNMDSIDDQFSNSNSFIQKLAYCLYLPTLFLGPLILYHEFVESINQSHQYWNCQKFLTFMLNLIRYMFWCFFTELLLHFIYVNAIQYHLQVLQNLNSWELFGLGYCMGQFFFNKYVVIYGTCSNLCYLDDIKAPSQPKCIARIHLYSDMWKHFDRGLYKFLIRYIYVPIRKSNRCFGKLFASFLCFTFVFIWHGIQMNIFIWALLNFIGIDPGKVCLFYFSFFIAVVKRRFRNAGTISGFSLILESIGRFQRFRLMTLVLDNLVTLIVAVFSDYLRLLSVCGLIRTLIENARKYNKYEYIYYQMVFSSIKQCNTMIVSSLFNIGKQKYNDSVLLHCFLDMLVATSKSKVKIFEYLQTSINKLPTSSPCLKTILDSLIFVFIYSRIIRFVQEHFTISKLYPVV</sequence>
<dbReference type="InterPro" id="IPR004299">
    <property type="entry name" value="MBOAT_fam"/>
</dbReference>
<evidence type="ECO:0000256" key="6">
    <source>
        <dbReference type="SAM" id="Phobius"/>
    </source>
</evidence>
<organism evidence="7 8">
    <name type="scientific">Atta colombica</name>
    <dbReference type="NCBI Taxonomy" id="520822"/>
    <lineage>
        <taxon>Eukaryota</taxon>
        <taxon>Metazoa</taxon>
        <taxon>Ecdysozoa</taxon>
        <taxon>Arthropoda</taxon>
        <taxon>Hexapoda</taxon>
        <taxon>Insecta</taxon>
        <taxon>Pterygota</taxon>
        <taxon>Neoptera</taxon>
        <taxon>Endopterygota</taxon>
        <taxon>Hymenoptera</taxon>
        <taxon>Apocrita</taxon>
        <taxon>Aculeata</taxon>
        <taxon>Formicoidea</taxon>
        <taxon>Formicidae</taxon>
        <taxon>Myrmicinae</taxon>
        <taxon>Atta</taxon>
    </lineage>
</organism>
<evidence type="ECO:0000256" key="3">
    <source>
        <dbReference type="ARBA" id="ARBA00022989"/>
    </source>
</evidence>
<gene>
    <name evidence="7" type="ORF">ALC53_09103</name>
</gene>
<feature type="transmembrane region" description="Helical" evidence="6">
    <location>
        <begin position="72"/>
        <end position="92"/>
    </location>
</feature>
<name>A0A195B7R2_9HYME</name>
<keyword evidence="8" id="KW-1185">Reference proteome</keyword>
<dbReference type="InterPro" id="IPR051085">
    <property type="entry name" value="MB_O-acyltransferase"/>
</dbReference>
<comment type="subcellular location">
    <subcellularLocation>
        <location evidence="1">Membrane</location>
        <topology evidence="1">Multi-pass membrane protein</topology>
    </subcellularLocation>
</comment>
<dbReference type="STRING" id="520822.A0A195B7R2"/>
<evidence type="ECO:0000313" key="7">
    <source>
        <dbReference type="EMBL" id="KYM80551.1"/>
    </source>
</evidence>
<keyword evidence="4 6" id="KW-0472">Membrane</keyword>
<keyword evidence="3 6" id="KW-1133">Transmembrane helix</keyword>
<dbReference type="GO" id="GO:0016020">
    <property type="term" value="C:membrane"/>
    <property type="evidence" value="ECO:0007669"/>
    <property type="project" value="UniProtKB-SubCell"/>
</dbReference>
<feature type="transmembrane region" description="Helical" evidence="6">
    <location>
        <begin position="216"/>
        <end position="234"/>
    </location>
</feature>
<dbReference type="GO" id="GO:0005783">
    <property type="term" value="C:endoplasmic reticulum"/>
    <property type="evidence" value="ECO:0007669"/>
    <property type="project" value="TreeGrafter"/>
</dbReference>
<reference evidence="7 8" key="1">
    <citation type="submission" date="2015-09" db="EMBL/GenBank/DDBJ databases">
        <title>Atta colombica WGS genome.</title>
        <authorList>
            <person name="Nygaard S."/>
            <person name="Hu H."/>
            <person name="Boomsma J."/>
            <person name="Zhang G."/>
        </authorList>
    </citation>
    <scope>NUCLEOTIDE SEQUENCE [LARGE SCALE GENOMIC DNA]</scope>
    <source>
        <strain evidence="7">Treedump-2</strain>
        <tissue evidence="7">Whole body</tissue>
    </source>
</reference>
<evidence type="ECO:0000256" key="5">
    <source>
        <dbReference type="ARBA" id="ARBA00038268"/>
    </source>
</evidence>
<feature type="transmembrane region" description="Helical" evidence="6">
    <location>
        <begin position="371"/>
        <end position="389"/>
    </location>
</feature>
<dbReference type="Proteomes" id="UP000078540">
    <property type="component" value="Unassembled WGS sequence"/>
</dbReference>
<evidence type="ECO:0000256" key="4">
    <source>
        <dbReference type="ARBA" id="ARBA00023136"/>
    </source>
</evidence>
<keyword evidence="7" id="KW-0808">Transferase</keyword>
<proteinExistence type="inferred from homology"/>
<comment type="similarity">
    <text evidence="5">Belongs to the membrane-bound acyltransferase family. HHAT subfamily.</text>
</comment>
<dbReference type="EMBL" id="KQ976565">
    <property type="protein sequence ID" value="KYM80551.1"/>
    <property type="molecule type" value="Genomic_DNA"/>
</dbReference>
<feature type="transmembrane region" description="Helical" evidence="6">
    <location>
        <begin position="262"/>
        <end position="281"/>
    </location>
</feature>
<evidence type="ECO:0000313" key="8">
    <source>
        <dbReference type="Proteomes" id="UP000078540"/>
    </source>
</evidence>
<dbReference type="Pfam" id="PF03062">
    <property type="entry name" value="MBOAT"/>
    <property type="match status" value="1"/>
</dbReference>
<dbReference type="GO" id="GO:0016409">
    <property type="term" value="F:palmitoyltransferase activity"/>
    <property type="evidence" value="ECO:0007669"/>
    <property type="project" value="TreeGrafter"/>
</dbReference>
<feature type="transmembrane region" description="Helical" evidence="6">
    <location>
        <begin position="107"/>
        <end position="128"/>
    </location>
</feature>
<feature type="transmembrane region" description="Helical" evidence="6">
    <location>
        <begin position="459"/>
        <end position="484"/>
    </location>
</feature>
<feature type="transmembrane region" description="Helical" evidence="6">
    <location>
        <begin position="395"/>
        <end position="423"/>
    </location>
</feature>
<feature type="non-terminal residue" evidence="7">
    <location>
        <position position="1"/>
    </location>
</feature>
<keyword evidence="2 6" id="KW-0812">Transmembrane</keyword>
<evidence type="ECO:0000256" key="2">
    <source>
        <dbReference type="ARBA" id="ARBA00022692"/>
    </source>
</evidence>
<dbReference type="PANTHER" id="PTHR13285:SF18">
    <property type="entry name" value="PROTEIN-CYSTEINE N-PALMITOYLTRANSFERASE RASP"/>
    <property type="match status" value="1"/>
</dbReference>
<evidence type="ECO:0000256" key="1">
    <source>
        <dbReference type="ARBA" id="ARBA00004141"/>
    </source>
</evidence>
<dbReference type="PANTHER" id="PTHR13285">
    <property type="entry name" value="ACYLTRANSFERASE"/>
    <property type="match status" value="1"/>
</dbReference>